<dbReference type="Proteomes" id="UP000813444">
    <property type="component" value="Unassembled WGS sequence"/>
</dbReference>
<evidence type="ECO:0000313" key="3">
    <source>
        <dbReference type="EMBL" id="KAH7319945.1"/>
    </source>
</evidence>
<accession>A0A8K0SQI1</accession>
<feature type="region of interest" description="Disordered" evidence="2">
    <location>
        <begin position="1"/>
        <end position="70"/>
    </location>
</feature>
<reference evidence="3" key="1">
    <citation type="journal article" date="2021" name="Nat. Commun.">
        <title>Genetic determinants of endophytism in the Arabidopsis root mycobiome.</title>
        <authorList>
            <person name="Mesny F."/>
            <person name="Miyauchi S."/>
            <person name="Thiergart T."/>
            <person name="Pickel B."/>
            <person name="Atanasova L."/>
            <person name="Karlsson M."/>
            <person name="Huettel B."/>
            <person name="Barry K.W."/>
            <person name="Haridas S."/>
            <person name="Chen C."/>
            <person name="Bauer D."/>
            <person name="Andreopoulos W."/>
            <person name="Pangilinan J."/>
            <person name="LaButti K."/>
            <person name="Riley R."/>
            <person name="Lipzen A."/>
            <person name="Clum A."/>
            <person name="Drula E."/>
            <person name="Henrissat B."/>
            <person name="Kohler A."/>
            <person name="Grigoriev I.V."/>
            <person name="Martin F.M."/>
            <person name="Hacquard S."/>
        </authorList>
    </citation>
    <scope>NUCLEOTIDE SEQUENCE</scope>
    <source>
        <strain evidence="3">MPI-CAGE-CH-0235</strain>
    </source>
</reference>
<name>A0A8K0SQI1_9HYPO</name>
<evidence type="ECO:0000256" key="1">
    <source>
        <dbReference type="SAM" id="Coils"/>
    </source>
</evidence>
<keyword evidence="1" id="KW-0175">Coiled coil</keyword>
<evidence type="ECO:0000256" key="2">
    <source>
        <dbReference type="SAM" id="MobiDB-lite"/>
    </source>
</evidence>
<comment type="caution">
    <text evidence="3">The sequence shown here is derived from an EMBL/GenBank/DDBJ whole genome shotgun (WGS) entry which is preliminary data.</text>
</comment>
<dbReference type="AlphaFoldDB" id="A0A8K0SQI1"/>
<evidence type="ECO:0000313" key="4">
    <source>
        <dbReference type="Proteomes" id="UP000813444"/>
    </source>
</evidence>
<organism evidence="3 4">
    <name type="scientific">Stachybotrys elegans</name>
    <dbReference type="NCBI Taxonomy" id="80388"/>
    <lineage>
        <taxon>Eukaryota</taxon>
        <taxon>Fungi</taxon>
        <taxon>Dikarya</taxon>
        <taxon>Ascomycota</taxon>
        <taxon>Pezizomycotina</taxon>
        <taxon>Sordariomycetes</taxon>
        <taxon>Hypocreomycetidae</taxon>
        <taxon>Hypocreales</taxon>
        <taxon>Stachybotryaceae</taxon>
        <taxon>Stachybotrys</taxon>
    </lineage>
</organism>
<keyword evidence="4" id="KW-1185">Reference proteome</keyword>
<feature type="coiled-coil region" evidence="1">
    <location>
        <begin position="74"/>
        <end position="101"/>
    </location>
</feature>
<protein>
    <submittedName>
        <fullName evidence="3">Uncharacterized protein</fullName>
    </submittedName>
</protein>
<dbReference type="EMBL" id="JAGPNK010000006">
    <property type="protein sequence ID" value="KAH7319945.1"/>
    <property type="molecule type" value="Genomic_DNA"/>
</dbReference>
<proteinExistence type="predicted"/>
<sequence length="154" mass="17553">MLSDQKSSLKAAVRHKRREISPNPTSDGAMAPEESRKRCRYSGTPAASSGEVPKPPTIPGGSHPTLNPEDHARIKQLKDEVQNLRDTCETLLNYIEKSEEDNNERFRRIENQGQRYYKRFITKTCDSLIGFIKSARSFALGIMDMEEDEEGMEY</sequence>
<gene>
    <name evidence="3" type="ORF">B0I35DRAFT_430231</name>
</gene>